<comment type="caution">
    <text evidence="7">The sequence shown here is derived from an EMBL/GenBank/DDBJ whole genome shotgun (WGS) entry which is preliminary data.</text>
</comment>
<reference evidence="8" key="1">
    <citation type="journal article" date="2019" name="Int. J. Syst. Evol. Microbiol.">
        <title>The Global Catalogue of Microorganisms (GCM) 10K type strain sequencing project: providing services to taxonomists for standard genome sequencing and annotation.</title>
        <authorList>
            <consortium name="The Broad Institute Genomics Platform"/>
            <consortium name="The Broad Institute Genome Sequencing Center for Infectious Disease"/>
            <person name="Wu L."/>
            <person name="Ma J."/>
        </authorList>
    </citation>
    <scope>NUCLEOTIDE SEQUENCE [LARGE SCALE GENOMIC DNA]</scope>
    <source>
        <strain evidence="8">CCUG 63287</strain>
    </source>
</reference>
<keyword evidence="1" id="KW-0547">Nucleotide-binding</keyword>
<dbReference type="SMART" id="SM00487">
    <property type="entry name" value="DEXDc"/>
    <property type="match status" value="1"/>
</dbReference>
<evidence type="ECO:0000256" key="1">
    <source>
        <dbReference type="ARBA" id="ARBA00022741"/>
    </source>
</evidence>
<keyword evidence="8" id="KW-1185">Reference proteome</keyword>
<dbReference type="Pfam" id="PF00271">
    <property type="entry name" value="Helicase_C"/>
    <property type="match status" value="1"/>
</dbReference>
<dbReference type="PANTHER" id="PTHR47961">
    <property type="entry name" value="DNA POLYMERASE THETA, PUTATIVE (AFU_ORTHOLOGUE AFUA_1G05260)-RELATED"/>
    <property type="match status" value="1"/>
</dbReference>
<keyword evidence="4" id="KW-0067">ATP-binding</keyword>
<dbReference type="InterPro" id="IPR014001">
    <property type="entry name" value="Helicase_ATP-bd"/>
</dbReference>
<dbReference type="Proteomes" id="UP001595987">
    <property type="component" value="Unassembled WGS sequence"/>
</dbReference>
<dbReference type="PANTHER" id="PTHR47961:SF6">
    <property type="entry name" value="DNA-DIRECTED DNA POLYMERASE"/>
    <property type="match status" value="1"/>
</dbReference>
<evidence type="ECO:0000256" key="3">
    <source>
        <dbReference type="ARBA" id="ARBA00022806"/>
    </source>
</evidence>
<dbReference type="EMBL" id="JBHSGD010000005">
    <property type="protein sequence ID" value="MFC4652734.1"/>
    <property type="molecule type" value="Genomic_DNA"/>
</dbReference>
<dbReference type="SUPFAM" id="SSF52540">
    <property type="entry name" value="P-loop containing nucleoside triphosphate hydrolases"/>
    <property type="match status" value="1"/>
</dbReference>
<dbReference type="InterPro" id="IPR050474">
    <property type="entry name" value="Hel308_SKI2-like"/>
</dbReference>
<dbReference type="InterPro" id="IPR011545">
    <property type="entry name" value="DEAD/DEAH_box_helicase_dom"/>
</dbReference>
<feature type="domain" description="Helicase ATP-binding" evidence="5">
    <location>
        <begin position="252"/>
        <end position="431"/>
    </location>
</feature>
<dbReference type="RefSeq" id="WP_213535730.1">
    <property type="nucleotide sequence ID" value="NZ_BOVQ01000005.1"/>
</dbReference>
<feature type="domain" description="Helicase C-terminal" evidence="6">
    <location>
        <begin position="505"/>
        <end position="708"/>
    </location>
</feature>
<evidence type="ECO:0000313" key="8">
    <source>
        <dbReference type="Proteomes" id="UP001595987"/>
    </source>
</evidence>
<evidence type="ECO:0000256" key="4">
    <source>
        <dbReference type="ARBA" id="ARBA00022840"/>
    </source>
</evidence>
<dbReference type="PROSITE" id="PS51192">
    <property type="entry name" value="HELICASE_ATP_BIND_1"/>
    <property type="match status" value="1"/>
</dbReference>
<proteinExistence type="predicted"/>
<dbReference type="InterPro" id="IPR001650">
    <property type="entry name" value="Helicase_C-like"/>
</dbReference>
<gene>
    <name evidence="7" type="ORF">ACFO26_07410</name>
</gene>
<dbReference type="SMART" id="SM00490">
    <property type="entry name" value="HELICc"/>
    <property type="match status" value="1"/>
</dbReference>
<dbReference type="Pfam" id="PF00270">
    <property type="entry name" value="DEAD"/>
    <property type="match status" value="1"/>
</dbReference>
<dbReference type="InterPro" id="IPR027417">
    <property type="entry name" value="P-loop_NTPase"/>
</dbReference>
<dbReference type="Gene3D" id="3.40.50.300">
    <property type="entry name" value="P-loop containing nucleotide triphosphate hydrolases"/>
    <property type="match status" value="2"/>
</dbReference>
<evidence type="ECO:0000256" key="2">
    <source>
        <dbReference type="ARBA" id="ARBA00022801"/>
    </source>
</evidence>
<evidence type="ECO:0000313" key="7">
    <source>
        <dbReference type="EMBL" id="MFC4652734.1"/>
    </source>
</evidence>
<accession>A0ABV9JFB6</accession>
<name>A0ABV9JFB6_9LACT</name>
<protein>
    <submittedName>
        <fullName evidence="7">DEAD/DEAH box helicase</fullName>
    </submittedName>
</protein>
<evidence type="ECO:0000259" key="6">
    <source>
        <dbReference type="PROSITE" id="PS51194"/>
    </source>
</evidence>
<keyword evidence="3 7" id="KW-0347">Helicase</keyword>
<evidence type="ECO:0000259" key="5">
    <source>
        <dbReference type="PROSITE" id="PS51192"/>
    </source>
</evidence>
<dbReference type="GO" id="GO:0004386">
    <property type="term" value="F:helicase activity"/>
    <property type="evidence" value="ECO:0007669"/>
    <property type="project" value="UniProtKB-KW"/>
</dbReference>
<sequence length="1047" mass="119665">MLIENKSKYLLKKTRAKSKMFEYDVPLDEHIKVESNAIELLLIAIGVIGNSSNNIWKSETIPILVSEEDKKELEFSSRFFDALFQSKLELSHQKYYLLLGSIAYYFSDMIGSSMVLIRKLNFEDDFESSGIAFLIEYLLKGEQNKLDMNLLDGKYQKELIKLVSDYESFLKHNIDVDFTYFENFKKKVYGEGSSRELLLIDALLAIFKKKVLHSPQNLMPLFSNVSSEIWNEQLKQQEKVTELWPAQIRFGMGGVFSGSSGVIQMPTSSGKTTSIALTIQSAFLSHRTKLAVVVAPFRALCKEISDDLSSYFKTNSSFVLTQLSDIPNTEELFESIRIREEKMQIIVLTPEKFLYLLRNDNSLLEQMGLAIFDEAHLFDDASRGANYEILLSTIKLYLDGKMDIQKLLISAVIPNPEELNDWFNNGSGRVIADSTIKSSEKTVAFSDWGEGGEFEDGILHFVNPENAYEEEFFVPRVVEVTNFERKGRERRQRRFPEYGNTSDMGIYFSIKLIHNGGVAIFCPTKIIANNTLKRFLEIEDRGYEISSLANFCKHKEHEKVAELIEQNYGTENEFYKAAGKGVLVHHGGISNGIRNCVEYAIKNNLSRCVVCTSTLAQGVNLPIKYLIVTSIHQAGKEIKVRDFHNLIGRTGRAGKYTEGSIIFADSDVYSKRFQLHNQWRFEKYVRLLEISNSEICSSNILKIVQKVEFREGTQVYPIPFKDLVWNRYSDRASYFKLIEEWRKLLQGHKVGLETFEENLVIFENTLEAIENYILDSNSSSFNEEYDIQKVLSQTLGFHLASDKEKLELVDLFGVIQKYIVNNISENDIVIFSKAQLGVFQSKKLNSWVMLNVDLFVSSETEQDLIRLILPQLIIYAESKSINKVIQEGEVINILVKWIDGENYYSIWEYCRQNRVTVKDNRTKAKQREISLTDIIEICDNGFGYSAIIVVNAIAEIVDAVAPSSDGIKGKLNLLSQKMRYGLPNKKDILVYEIGFSDRVVAQGIAEVLFVLNPNKTNIKSAIKDNKVILTEILSEYPSYFGHVLNEL</sequence>
<keyword evidence="2" id="KW-0378">Hydrolase</keyword>
<organism evidence="7 8">
    <name type="scientific">Lactococcus nasutitermitis</name>
    <dbReference type="NCBI Taxonomy" id="1652957"/>
    <lineage>
        <taxon>Bacteria</taxon>
        <taxon>Bacillati</taxon>
        <taxon>Bacillota</taxon>
        <taxon>Bacilli</taxon>
        <taxon>Lactobacillales</taxon>
        <taxon>Streptococcaceae</taxon>
        <taxon>Lactococcus</taxon>
    </lineage>
</organism>
<dbReference type="PROSITE" id="PS51194">
    <property type="entry name" value="HELICASE_CTER"/>
    <property type="match status" value="1"/>
</dbReference>